<protein>
    <submittedName>
        <fullName evidence="1">Uncharacterized protein</fullName>
    </submittedName>
</protein>
<gene>
    <name evidence="1" type="ORF">GALL_467610</name>
</gene>
<organism evidence="1">
    <name type="scientific">mine drainage metagenome</name>
    <dbReference type="NCBI Taxonomy" id="410659"/>
    <lineage>
        <taxon>unclassified sequences</taxon>
        <taxon>metagenomes</taxon>
        <taxon>ecological metagenomes</taxon>
    </lineage>
</organism>
<comment type="caution">
    <text evidence="1">The sequence shown here is derived from an EMBL/GenBank/DDBJ whole genome shotgun (WGS) entry which is preliminary data.</text>
</comment>
<sequence>MSGNDAKILLDLNYPEFQSELFDLDISEVKKVFKTFKKLKAMTWNEVFRDHGLRWEEPKSSPGKYTIRLSQSYRAVVLREGSWMRFQTLHLDHDGAYGKK</sequence>
<evidence type="ECO:0000313" key="1">
    <source>
        <dbReference type="EMBL" id="OIQ71620.1"/>
    </source>
</evidence>
<accession>A0A1J5PVN8</accession>
<dbReference type="EMBL" id="MLJW01003643">
    <property type="protein sequence ID" value="OIQ71620.1"/>
    <property type="molecule type" value="Genomic_DNA"/>
</dbReference>
<dbReference type="AlphaFoldDB" id="A0A1J5PVN8"/>
<reference evidence="1" key="1">
    <citation type="submission" date="2016-10" db="EMBL/GenBank/DDBJ databases">
        <title>Sequence of Gallionella enrichment culture.</title>
        <authorList>
            <person name="Poehlein A."/>
            <person name="Muehling M."/>
            <person name="Daniel R."/>
        </authorList>
    </citation>
    <scope>NUCLEOTIDE SEQUENCE</scope>
</reference>
<name>A0A1J5PVN8_9ZZZZ</name>
<proteinExistence type="predicted"/>